<organism evidence="1">
    <name type="scientific">uncultured Thiotrichaceae bacterium</name>
    <dbReference type="NCBI Taxonomy" id="298394"/>
    <lineage>
        <taxon>Bacteria</taxon>
        <taxon>Pseudomonadati</taxon>
        <taxon>Pseudomonadota</taxon>
        <taxon>Gammaproteobacteria</taxon>
        <taxon>Thiotrichales</taxon>
        <taxon>Thiotrichaceae</taxon>
        <taxon>environmental samples</taxon>
    </lineage>
</organism>
<dbReference type="GO" id="GO:0008422">
    <property type="term" value="F:beta-glucosidase activity"/>
    <property type="evidence" value="ECO:0007669"/>
    <property type="project" value="UniProtKB-EC"/>
</dbReference>
<dbReference type="GO" id="GO:0016755">
    <property type="term" value="F:aminoacyltransferase activity"/>
    <property type="evidence" value="ECO:0007669"/>
    <property type="project" value="InterPro"/>
</dbReference>
<protein>
    <submittedName>
        <fullName evidence="1">Periplasmic beta-glucosidase (EC)</fullName>
        <ecNumber evidence="1">3.2.1.21</ecNumber>
    </submittedName>
</protein>
<keyword evidence="1" id="KW-0378">Hydrolase</keyword>
<accession>A0A6S6SAK6</accession>
<sequence>MTDQNHQDNINQALQSFQQDTTAFMNQKPQKMDASGTPTDGVTLFSEDNIADKDYITVRDAMRHAIYQREEVSPDRSAYEANDRAENLVDNFVHNNLNSMENANLRSASLSESPWSDDYWALYTGTLGKRYADPNFPESSNWKANFDYIRNNNPRDIFNSGNAAAIDLLSPSEKYDALVGDTNGTLTRRMWSDGKYYYEASGSVETWMGICHGWAPVAYMLDRPENAITVKAANGTPIRFYPSDIKALASLLWANVRTPTRFIGGRCNDKDPAQDSNGRITSSACFDTNPGTWHLSVVNQIGAAKRSMVLDATYDYEVWNQPIYAYDYRYFNPSTQNQVNSLSDATVSVNSFSNDPFSRYRSNRTKSVVGVAMRLAYVVETHPNQNTPDSATHDAIQKVDYMYDLELDSSDRIIGGEWYQNAHPDFLWTPPEGERAETRYDYLATGSWQQNRSVPQNWMIAAQQASSADGAPLAAIVERLIQFARR</sequence>
<dbReference type="EMBL" id="CACVAT010000044">
    <property type="protein sequence ID" value="CAA6802427.1"/>
    <property type="molecule type" value="Genomic_DNA"/>
</dbReference>
<reference evidence="1" key="1">
    <citation type="submission" date="2020-01" db="EMBL/GenBank/DDBJ databases">
        <authorList>
            <person name="Meier V. D."/>
            <person name="Meier V D."/>
        </authorList>
    </citation>
    <scope>NUCLEOTIDE SEQUENCE</scope>
    <source>
        <strain evidence="1">HLG_WM_MAG_09</strain>
    </source>
</reference>
<keyword evidence="1" id="KW-0326">Glycosidase</keyword>
<dbReference type="AlphaFoldDB" id="A0A6S6SAK6"/>
<proteinExistence type="predicted"/>
<dbReference type="InterPro" id="IPR032048">
    <property type="entry name" value="TGase_elicitor"/>
</dbReference>
<dbReference type="Pfam" id="PF16683">
    <property type="entry name" value="TGase_elicitor"/>
    <property type="match status" value="1"/>
</dbReference>
<name>A0A6S6SAK6_9GAMM</name>
<evidence type="ECO:0000313" key="1">
    <source>
        <dbReference type="EMBL" id="CAA6802427.1"/>
    </source>
</evidence>
<gene>
    <name evidence="1" type="ORF">HELGO_WM29202</name>
</gene>
<dbReference type="EC" id="3.2.1.21" evidence="1"/>